<dbReference type="PANTHER" id="PTHR10634">
    <property type="entry name" value="AN1-TYPE ZINC FINGER PROTEIN"/>
    <property type="match status" value="1"/>
</dbReference>
<evidence type="ECO:0000259" key="4">
    <source>
        <dbReference type="SMART" id="SM00154"/>
    </source>
</evidence>
<dbReference type="Gene3D" id="4.10.1110.10">
    <property type="entry name" value="AN1-like Zinc finger"/>
    <property type="match status" value="1"/>
</dbReference>
<dbReference type="InterPro" id="IPR000058">
    <property type="entry name" value="Znf_AN1"/>
</dbReference>
<dbReference type="SUPFAM" id="SSF118310">
    <property type="entry name" value="AN1-like Zinc finger"/>
    <property type="match status" value="1"/>
</dbReference>
<evidence type="ECO:0000313" key="5">
    <source>
        <dbReference type="EMBL" id="QHT03804.1"/>
    </source>
</evidence>
<name>A0A6C0CJF6_9ZZZZ</name>
<keyword evidence="1" id="KW-0479">Metal-binding</keyword>
<protein>
    <recommendedName>
        <fullName evidence="4">AN1-type domain-containing protein</fullName>
    </recommendedName>
</protein>
<dbReference type="InterPro" id="IPR050652">
    <property type="entry name" value="AN1_A20_ZnFinger"/>
</dbReference>
<dbReference type="Pfam" id="PF01428">
    <property type="entry name" value="zf-AN1"/>
    <property type="match status" value="1"/>
</dbReference>
<dbReference type="GO" id="GO:0008270">
    <property type="term" value="F:zinc ion binding"/>
    <property type="evidence" value="ECO:0007669"/>
    <property type="project" value="UniProtKB-KW"/>
</dbReference>
<evidence type="ECO:0000256" key="3">
    <source>
        <dbReference type="ARBA" id="ARBA00022833"/>
    </source>
</evidence>
<dbReference type="EMBL" id="MN739417">
    <property type="protein sequence ID" value="QHT03804.1"/>
    <property type="molecule type" value="Genomic_DNA"/>
</dbReference>
<evidence type="ECO:0000256" key="1">
    <source>
        <dbReference type="ARBA" id="ARBA00022723"/>
    </source>
</evidence>
<dbReference type="SMART" id="SM00154">
    <property type="entry name" value="ZnF_AN1"/>
    <property type="match status" value="1"/>
</dbReference>
<keyword evidence="3" id="KW-0862">Zinc</keyword>
<accession>A0A6C0CJF6</accession>
<proteinExistence type="predicted"/>
<organism evidence="5">
    <name type="scientific">viral metagenome</name>
    <dbReference type="NCBI Taxonomy" id="1070528"/>
    <lineage>
        <taxon>unclassified sequences</taxon>
        <taxon>metagenomes</taxon>
        <taxon>organismal metagenomes</taxon>
    </lineage>
</organism>
<dbReference type="AlphaFoldDB" id="A0A6C0CJF6"/>
<reference evidence="5" key="1">
    <citation type="journal article" date="2020" name="Nature">
        <title>Giant virus diversity and host interactions through global metagenomics.</title>
        <authorList>
            <person name="Schulz F."/>
            <person name="Roux S."/>
            <person name="Paez-Espino D."/>
            <person name="Jungbluth S."/>
            <person name="Walsh D.A."/>
            <person name="Denef V.J."/>
            <person name="McMahon K.D."/>
            <person name="Konstantinidis K.T."/>
            <person name="Eloe-Fadrosh E.A."/>
            <person name="Kyrpides N.C."/>
            <person name="Woyke T."/>
        </authorList>
    </citation>
    <scope>NUCLEOTIDE SEQUENCE</scope>
    <source>
        <strain evidence="5">GVMAG-M-3300021120-1</strain>
    </source>
</reference>
<sequence>MEKCSNCSKKIHILVDCKCSSKYCLKCIPPETHQCKFDYRKETQEKLKIQNPVTVSKKVEDI</sequence>
<dbReference type="PANTHER" id="PTHR10634:SF67">
    <property type="entry name" value="AN1-TYPE ZINC FINGER PROTEIN 3"/>
    <property type="match status" value="1"/>
</dbReference>
<keyword evidence="2" id="KW-0863">Zinc-finger</keyword>
<evidence type="ECO:0000256" key="2">
    <source>
        <dbReference type="ARBA" id="ARBA00022771"/>
    </source>
</evidence>
<feature type="domain" description="AN1-type" evidence="4">
    <location>
        <begin position="4"/>
        <end position="40"/>
    </location>
</feature>
<dbReference type="InterPro" id="IPR035896">
    <property type="entry name" value="AN1-like_Znf"/>
</dbReference>